<evidence type="ECO:0000313" key="2">
    <source>
        <dbReference type="Proteomes" id="UP000283634"/>
    </source>
</evidence>
<dbReference type="RefSeq" id="XP_029238412.1">
    <property type="nucleotide sequence ID" value="XM_029381733.1"/>
</dbReference>
<dbReference type="EMBL" id="MKGL01000147">
    <property type="protein sequence ID" value="RNF04984.1"/>
    <property type="molecule type" value="Genomic_DNA"/>
</dbReference>
<keyword evidence="1" id="KW-0282">Flagellum</keyword>
<comment type="caution">
    <text evidence="1">The sequence shown here is derived from an EMBL/GenBank/DDBJ whole genome shotgun (WGS) entry which is preliminary data.</text>
</comment>
<proteinExistence type="predicted"/>
<protein>
    <submittedName>
        <fullName evidence="1">Putative flagellar antigen</fullName>
    </submittedName>
</protein>
<dbReference type="OrthoDB" id="249444at2759"/>
<keyword evidence="1" id="KW-0966">Cell projection</keyword>
<dbReference type="AlphaFoldDB" id="A0A422NHW8"/>
<sequence length="310" mass="35690">MFSATAPVVGTVGHALQPLRPTRPMTTKPTKPDYFVMSLARKPMGPSVYPGAAAAEDASKGFLLSDAMHDMNFYTQVSESLPDAGLPVLNSVLFSQRHVVNDTPSVEEEIASINEHIRIWRASRLQEVITKYEHTNEQALLDAKVEQRIKARQTAEQERAMRRISQILGSLIPELEKMTAFEAPSDVLGAARREALLKQWKERDEQQQRLLREMRLAERNWLVDRQFQRNVEERNSLESQHYYSYMEHKMDERLAFRQLCEAFYDEKIIVGVTDDESVVRQRMLRLETEGRLYIIEQMRSVIALPETAVA</sequence>
<keyword evidence="1" id="KW-0969">Cilium</keyword>
<accession>A0A422NHW8</accession>
<dbReference type="OMA" id="CIDENIR"/>
<keyword evidence="2" id="KW-1185">Reference proteome</keyword>
<name>A0A422NHW8_TRYRA</name>
<dbReference type="GeneID" id="40328753"/>
<evidence type="ECO:0000313" key="1">
    <source>
        <dbReference type="EMBL" id="RNF04984.1"/>
    </source>
</evidence>
<organism evidence="1 2">
    <name type="scientific">Trypanosoma rangeli</name>
    <dbReference type="NCBI Taxonomy" id="5698"/>
    <lineage>
        <taxon>Eukaryota</taxon>
        <taxon>Discoba</taxon>
        <taxon>Euglenozoa</taxon>
        <taxon>Kinetoplastea</taxon>
        <taxon>Metakinetoplastina</taxon>
        <taxon>Trypanosomatida</taxon>
        <taxon>Trypanosomatidae</taxon>
        <taxon>Trypanosoma</taxon>
        <taxon>Herpetosoma</taxon>
    </lineage>
</organism>
<dbReference type="Proteomes" id="UP000283634">
    <property type="component" value="Unassembled WGS sequence"/>
</dbReference>
<reference evidence="1 2" key="1">
    <citation type="journal article" date="2018" name="BMC Genomics">
        <title>Genomic comparison of Trypanosoma conorhini and Trypanosoma rangeli to Trypanosoma cruzi strains of high and low virulence.</title>
        <authorList>
            <person name="Bradwell K.R."/>
            <person name="Koparde V.N."/>
            <person name="Matveyev A.V."/>
            <person name="Serrano M.G."/>
            <person name="Alves J.M."/>
            <person name="Parikh H."/>
            <person name="Huang B."/>
            <person name="Lee V."/>
            <person name="Espinosa-Alvarez O."/>
            <person name="Ortiz P.A."/>
            <person name="Costa-Martins A.G."/>
            <person name="Teixeira M.M."/>
            <person name="Buck G.A."/>
        </authorList>
    </citation>
    <scope>NUCLEOTIDE SEQUENCE [LARGE SCALE GENOMIC DNA]</scope>
    <source>
        <strain evidence="1 2">AM80</strain>
    </source>
</reference>
<gene>
    <name evidence="1" type="ORF">TraAM80_04820</name>
</gene>